<dbReference type="AlphaFoldDB" id="A0A120DCQ7"/>
<reference evidence="4 6" key="1">
    <citation type="submission" date="2018-08" db="EMBL/GenBank/DDBJ databases">
        <title>Genome sequencing of Agrobacterium vitis strain ICMP 10754.</title>
        <authorList>
            <person name="Visnovsky S.B."/>
            <person name="Pitman A.R."/>
        </authorList>
    </citation>
    <scope>NUCLEOTIDE SEQUENCE [LARGE SCALE GENOMIC DNA]</scope>
    <source>
        <strain evidence="4 6">ICMP 10754</strain>
    </source>
</reference>
<evidence type="ECO:0000313" key="5">
    <source>
        <dbReference type="EMBL" id="MBF2712948.1"/>
    </source>
</evidence>
<dbReference type="EMBL" id="QUSG01000028">
    <property type="protein sequence ID" value="KAA3520672.1"/>
    <property type="molecule type" value="Genomic_DNA"/>
</dbReference>
<gene>
    <name evidence="4" type="ORF">DXT89_25555</name>
    <name evidence="5" type="ORF">IEI95_001585</name>
</gene>
<dbReference type="Gene3D" id="1.10.357.10">
    <property type="entry name" value="Tetracycline Repressor, domain 2"/>
    <property type="match status" value="1"/>
</dbReference>
<dbReference type="InterPro" id="IPR009057">
    <property type="entry name" value="Homeodomain-like_sf"/>
</dbReference>
<proteinExistence type="predicted"/>
<dbReference type="OrthoDB" id="9811084at2"/>
<protein>
    <recommendedName>
        <fullName evidence="3">HTH tetR-type domain-containing protein</fullName>
    </recommendedName>
</protein>
<evidence type="ECO:0000256" key="2">
    <source>
        <dbReference type="PROSITE-ProRule" id="PRU00335"/>
    </source>
</evidence>
<feature type="DNA-binding region" description="H-T-H motif" evidence="2">
    <location>
        <begin position="18"/>
        <end position="37"/>
    </location>
</feature>
<reference evidence="5" key="2">
    <citation type="submission" date="2020-11" db="EMBL/GenBank/DDBJ databases">
        <title>Agrobacterium vitis strain K377 genome.</title>
        <authorList>
            <person name="Xi H."/>
        </authorList>
    </citation>
    <scope>NUCLEOTIDE SEQUENCE</scope>
    <source>
        <strain evidence="5">K377</strain>
    </source>
</reference>
<dbReference type="SUPFAM" id="SSF46689">
    <property type="entry name" value="Homeodomain-like"/>
    <property type="match status" value="1"/>
</dbReference>
<dbReference type="PROSITE" id="PS50977">
    <property type="entry name" value="HTH_TETR_2"/>
    <property type="match status" value="1"/>
</dbReference>
<sequence length="167" mass="18488">MHRALFELLLDIPLDKITGAMVAERAGVGYSTYFRHYTDVSALVLDAVEILTDALAQAMMPALMRLDGAGAARAFIEAVNARRREVSALTRVGNALRAELRHQVVDRLASSPDPNATRLPRRLAIRIAVASTVELLDWWLNEEPDRSTGEISELLSSLILQPLMIRD</sequence>
<organism evidence="4 6">
    <name type="scientific">Agrobacterium vitis</name>
    <name type="common">Rhizobium vitis</name>
    <dbReference type="NCBI Taxonomy" id="373"/>
    <lineage>
        <taxon>Bacteria</taxon>
        <taxon>Pseudomonadati</taxon>
        <taxon>Pseudomonadota</taxon>
        <taxon>Alphaproteobacteria</taxon>
        <taxon>Hyphomicrobiales</taxon>
        <taxon>Rhizobiaceae</taxon>
        <taxon>Rhizobium/Agrobacterium group</taxon>
        <taxon>Agrobacterium</taxon>
    </lineage>
</organism>
<dbReference type="GO" id="GO:0003677">
    <property type="term" value="F:DNA binding"/>
    <property type="evidence" value="ECO:0007669"/>
    <property type="project" value="UniProtKB-UniRule"/>
</dbReference>
<dbReference type="GeneID" id="60684264"/>
<dbReference type="Proteomes" id="UP000436911">
    <property type="component" value="Unassembled WGS sequence"/>
</dbReference>
<evidence type="ECO:0000256" key="1">
    <source>
        <dbReference type="ARBA" id="ARBA00023125"/>
    </source>
</evidence>
<dbReference type="RefSeq" id="WP_060716618.1">
    <property type="nucleotide sequence ID" value="NZ_CP118262.1"/>
</dbReference>
<evidence type="ECO:0000259" key="3">
    <source>
        <dbReference type="PROSITE" id="PS50977"/>
    </source>
</evidence>
<accession>A0A120DCQ7</accession>
<evidence type="ECO:0000313" key="6">
    <source>
        <dbReference type="Proteomes" id="UP000436911"/>
    </source>
</evidence>
<feature type="domain" description="HTH tetR-type" evidence="3">
    <location>
        <begin position="1"/>
        <end position="55"/>
    </location>
</feature>
<keyword evidence="1 2" id="KW-0238">DNA-binding</keyword>
<evidence type="ECO:0000313" key="4">
    <source>
        <dbReference type="EMBL" id="KAA3520672.1"/>
    </source>
</evidence>
<comment type="caution">
    <text evidence="4">The sequence shown here is derived from an EMBL/GenBank/DDBJ whole genome shotgun (WGS) entry which is preliminary data.</text>
</comment>
<dbReference type="InterPro" id="IPR001647">
    <property type="entry name" value="HTH_TetR"/>
</dbReference>
<name>A0A120DCQ7_AGRVI</name>
<dbReference type="EMBL" id="JACXXJ020000003">
    <property type="protein sequence ID" value="MBF2712948.1"/>
    <property type="molecule type" value="Genomic_DNA"/>
</dbReference>
<dbReference type="Proteomes" id="UP000655037">
    <property type="component" value="Unassembled WGS sequence"/>
</dbReference>